<name>A0ABQ4SYN8_9HYPH</name>
<keyword evidence="3" id="KW-1185">Reference proteome</keyword>
<dbReference type="Proteomes" id="UP001055102">
    <property type="component" value="Unassembled WGS sequence"/>
</dbReference>
<evidence type="ECO:0000313" key="3">
    <source>
        <dbReference type="Proteomes" id="UP001055102"/>
    </source>
</evidence>
<sequence length="34" mass="3647">MTKRTILTGALELTAFSLLFGAVALWSVALSPMH</sequence>
<reference evidence="2" key="2">
    <citation type="submission" date="2021-08" db="EMBL/GenBank/DDBJ databases">
        <authorList>
            <person name="Tani A."/>
            <person name="Ola A."/>
            <person name="Ogura Y."/>
            <person name="Katsura K."/>
            <person name="Hayashi T."/>
        </authorList>
    </citation>
    <scope>NUCLEOTIDE SEQUENCE</scope>
    <source>
        <strain evidence="2">LMG 23639</strain>
    </source>
</reference>
<accession>A0ABQ4SYN8</accession>
<keyword evidence="1" id="KW-0472">Membrane</keyword>
<feature type="transmembrane region" description="Helical" evidence="1">
    <location>
        <begin position="7"/>
        <end position="29"/>
    </location>
</feature>
<gene>
    <name evidence="2" type="ORF">AOPFMNJM_2362</name>
</gene>
<keyword evidence="1" id="KW-0812">Transmembrane</keyword>
<proteinExistence type="predicted"/>
<keyword evidence="1" id="KW-1133">Transmembrane helix</keyword>
<reference evidence="2" key="1">
    <citation type="journal article" date="2021" name="Front. Microbiol.">
        <title>Comprehensive Comparative Genomics and Phenotyping of Methylobacterium Species.</title>
        <authorList>
            <person name="Alessa O."/>
            <person name="Ogura Y."/>
            <person name="Fujitani Y."/>
            <person name="Takami H."/>
            <person name="Hayashi T."/>
            <person name="Sahin N."/>
            <person name="Tani A."/>
        </authorList>
    </citation>
    <scope>NUCLEOTIDE SEQUENCE</scope>
    <source>
        <strain evidence="2">LMG 23639</strain>
    </source>
</reference>
<organism evidence="2 3">
    <name type="scientific">Methylobacterium jeotgali</name>
    <dbReference type="NCBI Taxonomy" id="381630"/>
    <lineage>
        <taxon>Bacteria</taxon>
        <taxon>Pseudomonadati</taxon>
        <taxon>Pseudomonadota</taxon>
        <taxon>Alphaproteobacteria</taxon>
        <taxon>Hyphomicrobiales</taxon>
        <taxon>Methylobacteriaceae</taxon>
        <taxon>Methylobacterium</taxon>
    </lineage>
</organism>
<dbReference type="EMBL" id="BPQR01000039">
    <property type="protein sequence ID" value="GJE07038.1"/>
    <property type="molecule type" value="Genomic_DNA"/>
</dbReference>
<comment type="caution">
    <text evidence="2">The sequence shown here is derived from an EMBL/GenBank/DDBJ whole genome shotgun (WGS) entry which is preliminary data.</text>
</comment>
<evidence type="ECO:0000313" key="2">
    <source>
        <dbReference type="EMBL" id="GJE07038.1"/>
    </source>
</evidence>
<protein>
    <submittedName>
        <fullName evidence="2">Uncharacterized protein</fullName>
    </submittedName>
</protein>
<evidence type="ECO:0000256" key="1">
    <source>
        <dbReference type="SAM" id="Phobius"/>
    </source>
</evidence>